<dbReference type="AlphaFoldDB" id="A0A1H7XGY6"/>
<feature type="chain" id="PRO_5011514076" description="Lipocalin-like domain-containing protein" evidence="1">
    <location>
        <begin position="19"/>
        <end position="133"/>
    </location>
</feature>
<evidence type="ECO:0000256" key="1">
    <source>
        <dbReference type="SAM" id="SignalP"/>
    </source>
</evidence>
<dbReference type="OrthoDB" id="1151192at2"/>
<evidence type="ECO:0008006" key="4">
    <source>
        <dbReference type="Google" id="ProtNLM"/>
    </source>
</evidence>
<evidence type="ECO:0000313" key="2">
    <source>
        <dbReference type="EMBL" id="SEM32923.1"/>
    </source>
</evidence>
<dbReference type="EMBL" id="FOBV01000002">
    <property type="protein sequence ID" value="SEM32923.1"/>
    <property type="molecule type" value="Genomic_DNA"/>
</dbReference>
<keyword evidence="3" id="KW-1185">Reference proteome</keyword>
<organism evidence="2 3">
    <name type="scientific">Chryseobacterium taichungense</name>
    <dbReference type="NCBI Taxonomy" id="295069"/>
    <lineage>
        <taxon>Bacteria</taxon>
        <taxon>Pseudomonadati</taxon>
        <taxon>Bacteroidota</taxon>
        <taxon>Flavobacteriia</taxon>
        <taxon>Flavobacteriales</taxon>
        <taxon>Weeksellaceae</taxon>
        <taxon>Chryseobacterium group</taxon>
        <taxon>Chryseobacterium</taxon>
    </lineage>
</organism>
<accession>A0A1H7XGY6</accession>
<protein>
    <recommendedName>
        <fullName evidence="4">Lipocalin-like domain-containing protein</fullName>
    </recommendedName>
</protein>
<feature type="signal peptide" evidence="1">
    <location>
        <begin position="1"/>
        <end position="18"/>
    </location>
</feature>
<evidence type="ECO:0000313" key="3">
    <source>
        <dbReference type="Proteomes" id="UP000199450"/>
    </source>
</evidence>
<dbReference type="RefSeq" id="WP_143052645.1">
    <property type="nucleotide sequence ID" value="NZ_FOBV01000002.1"/>
</dbReference>
<keyword evidence="1" id="KW-0732">Signal</keyword>
<reference evidence="3" key="1">
    <citation type="submission" date="2016-10" db="EMBL/GenBank/DDBJ databases">
        <authorList>
            <person name="Varghese N."/>
            <person name="Submissions S."/>
        </authorList>
    </citation>
    <scope>NUCLEOTIDE SEQUENCE [LARGE SCALE GENOMIC DNA]</scope>
    <source>
        <strain evidence="3">DSM 17453</strain>
    </source>
</reference>
<dbReference type="STRING" id="295069.SAMN05421856_102431"/>
<name>A0A1H7XGY6_9FLAO</name>
<gene>
    <name evidence="2" type="ORF">SAMN05421856_102431</name>
</gene>
<dbReference type="PROSITE" id="PS51257">
    <property type="entry name" value="PROKAR_LIPOPROTEIN"/>
    <property type="match status" value="1"/>
</dbReference>
<dbReference type="Proteomes" id="UP000199450">
    <property type="component" value="Unassembled WGS sequence"/>
</dbReference>
<sequence>MKKILFTLFIGMSFISCSSSDDDSTVQQNTTVQYFHVPQEYVGTWRITGTTTSYFIFKNDDFILVTPYTSYKTVLEQAASTGQTAKVDETITNTDYNFIITAGASSGSYKFKKISATKIQWLNGVNNITLDKE</sequence>
<proteinExistence type="predicted"/>